<dbReference type="Gene3D" id="2.40.10.10">
    <property type="entry name" value="Trypsin-like serine proteases"/>
    <property type="match status" value="2"/>
</dbReference>
<dbReference type="PANTHER" id="PTHR24276:SF98">
    <property type="entry name" value="FI18310P1-RELATED"/>
    <property type="match status" value="1"/>
</dbReference>
<feature type="chain" id="PRO_5046057775" evidence="7">
    <location>
        <begin position="17"/>
        <end position="285"/>
    </location>
</feature>
<dbReference type="GO" id="GO:0006508">
    <property type="term" value="P:proteolysis"/>
    <property type="evidence" value="ECO:0007669"/>
    <property type="project" value="UniProtKB-KW"/>
</dbReference>
<dbReference type="PROSITE" id="PS50240">
    <property type="entry name" value="TRYPSIN_DOM"/>
    <property type="match status" value="1"/>
</dbReference>
<evidence type="ECO:0000256" key="3">
    <source>
        <dbReference type="ARBA" id="ARBA00022801"/>
    </source>
</evidence>
<proteinExistence type="inferred from homology"/>
<keyword evidence="7" id="KW-0732">Signal</keyword>
<accession>A0A6I9VKV1</accession>
<evidence type="ECO:0000313" key="10">
    <source>
        <dbReference type="RefSeq" id="XP_011210983.2"/>
    </source>
</evidence>
<evidence type="ECO:0000256" key="1">
    <source>
        <dbReference type="ARBA" id="ARBA00007664"/>
    </source>
</evidence>
<evidence type="ECO:0000313" key="9">
    <source>
        <dbReference type="Proteomes" id="UP001652620"/>
    </source>
</evidence>
<dbReference type="InterPro" id="IPR001314">
    <property type="entry name" value="Peptidase_S1A"/>
</dbReference>
<evidence type="ECO:0000256" key="4">
    <source>
        <dbReference type="ARBA" id="ARBA00022825"/>
    </source>
</evidence>
<dbReference type="GeneID" id="105231395"/>
<dbReference type="PRINTS" id="PR00722">
    <property type="entry name" value="CHYMOTRYPSIN"/>
</dbReference>
<dbReference type="InterPro" id="IPR043504">
    <property type="entry name" value="Peptidase_S1_PA_chymotrypsin"/>
</dbReference>
<dbReference type="OrthoDB" id="5565075at2759"/>
<dbReference type="InterPro" id="IPR009003">
    <property type="entry name" value="Peptidase_S1_PA"/>
</dbReference>
<sequence>MKVFIALVLSLAVASAYIVPDHSAINEDVDNAFEKPAFIEDLPTSPVLSGRITNGNKAATGQFPYQAGLSLTRSTGNYWCGGSLIGSTWVLTAAHCSDQVTQVIVYLGSTTRTASKVKYTVTSSSIYQHTGYDSKTLANDITLIKIPAVTYTSEISAIKLPSISSSYATYAGSYAIASGWGRTSDTSSTSSSLNYARLPIIANSVCSATYGTKVVTANTICISTPSGTSTCQGDSGGPLALESDGVLVGVTSFVSSSGCQSGAPAGFIRVTSYLNWIKERTGISY</sequence>
<keyword evidence="3 6" id="KW-0378">Hydrolase</keyword>
<dbReference type="CDD" id="cd00190">
    <property type="entry name" value="Tryp_SPc"/>
    <property type="match status" value="1"/>
</dbReference>
<evidence type="ECO:0000256" key="6">
    <source>
        <dbReference type="RuleBase" id="RU363034"/>
    </source>
</evidence>
<comment type="similarity">
    <text evidence="1">Belongs to the peptidase S1 family.</text>
</comment>
<evidence type="ECO:0000256" key="5">
    <source>
        <dbReference type="ARBA" id="ARBA00023157"/>
    </source>
</evidence>
<organism evidence="9 10">
    <name type="scientific">Bactrocera dorsalis</name>
    <name type="common">Oriental fruit fly</name>
    <name type="synonym">Dacus dorsalis</name>
    <dbReference type="NCBI Taxonomy" id="27457"/>
    <lineage>
        <taxon>Eukaryota</taxon>
        <taxon>Metazoa</taxon>
        <taxon>Ecdysozoa</taxon>
        <taxon>Arthropoda</taxon>
        <taxon>Hexapoda</taxon>
        <taxon>Insecta</taxon>
        <taxon>Pterygota</taxon>
        <taxon>Neoptera</taxon>
        <taxon>Endopterygota</taxon>
        <taxon>Diptera</taxon>
        <taxon>Brachycera</taxon>
        <taxon>Muscomorpha</taxon>
        <taxon>Tephritoidea</taxon>
        <taxon>Tephritidae</taxon>
        <taxon>Bactrocera</taxon>
        <taxon>Bactrocera</taxon>
    </lineage>
</organism>
<dbReference type="InterPro" id="IPR033116">
    <property type="entry name" value="TRYPSIN_SER"/>
</dbReference>
<dbReference type="RefSeq" id="XP_011210983.2">
    <property type="nucleotide sequence ID" value="XM_011212681.3"/>
</dbReference>
<dbReference type="KEGG" id="bdr:105231395"/>
<protein>
    <submittedName>
        <fullName evidence="10">Serine protease 1-like isoform X2</fullName>
    </submittedName>
</protein>
<keyword evidence="2 6" id="KW-0645">Protease</keyword>
<keyword evidence="9" id="KW-1185">Reference proteome</keyword>
<gene>
    <name evidence="10" type="primary">LOC105231395</name>
</gene>
<keyword evidence="5" id="KW-1015">Disulfide bond</keyword>
<evidence type="ECO:0000259" key="8">
    <source>
        <dbReference type="PROSITE" id="PS50240"/>
    </source>
</evidence>
<dbReference type="Proteomes" id="UP001652620">
    <property type="component" value="Chromosome 5"/>
</dbReference>
<dbReference type="Pfam" id="PF00089">
    <property type="entry name" value="Trypsin"/>
    <property type="match status" value="1"/>
</dbReference>
<dbReference type="InterPro" id="IPR050430">
    <property type="entry name" value="Peptidase_S1"/>
</dbReference>
<dbReference type="InterPro" id="IPR018114">
    <property type="entry name" value="TRYPSIN_HIS"/>
</dbReference>
<evidence type="ECO:0000256" key="2">
    <source>
        <dbReference type="ARBA" id="ARBA00022670"/>
    </source>
</evidence>
<dbReference type="SMART" id="SM00020">
    <property type="entry name" value="Tryp_SPc"/>
    <property type="match status" value="1"/>
</dbReference>
<dbReference type="GO" id="GO:0004252">
    <property type="term" value="F:serine-type endopeptidase activity"/>
    <property type="evidence" value="ECO:0007669"/>
    <property type="project" value="InterPro"/>
</dbReference>
<keyword evidence="4 6" id="KW-0720">Serine protease</keyword>
<dbReference type="InParanoid" id="A0A6I9VKV1"/>
<name>A0A6I9VKV1_BACDO</name>
<reference evidence="10" key="1">
    <citation type="submission" date="2025-08" db="UniProtKB">
        <authorList>
            <consortium name="RefSeq"/>
        </authorList>
    </citation>
    <scope>IDENTIFICATION</scope>
    <source>
        <tissue evidence="10">Adult</tissue>
    </source>
</reference>
<dbReference type="SUPFAM" id="SSF50494">
    <property type="entry name" value="Trypsin-like serine proteases"/>
    <property type="match status" value="1"/>
</dbReference>
<evidence type="ECO:0000256" key="7">
    <source>
        <dbReference type="SAM" id="SignalP"/>
    </source>
</evidence>
<feature type="domain" description="Peptidase S1" evidence="8">
    <location>
        <begin position="52"/>
        <end position="282"/>
    </location>
</feature>
<dbReference type="InterPro" id="IPR001254">
    <property type="entry name" value="Trypsin_dom"/>
</dbReference>
<dbReference type="PANTHER" id="PTHR24276">
    <property type="entry name" value="POLYSERASE-RELATED"/>
    <property type="match status" value="1"/>
</dbReference>
<dbReference type="PROSITE" id="PS00134">
    <property type="entry name" value="TRYPSIN_HIS"/>
    <property type="match status" value="1"/>
</dbReference>
<dbReference type="PROSITE" id="PS00135">
    <property type="entry name" value="TRYPSIN_SER"/>
    <property type="match status" value="1"/>
</dbReference>
<feature type="signal peptide" evidence="7">
    <location>
        <begin position="1"/>
        <end position="16"/>
    </location>
</feature>